<evidence type="ECO:0000313" key="6">
    <source>
        <dbReference type="EMBL" id="MFD2262853.1"/>
    </source>
</evidence>
<feature type="DNA-binding region" description="OmpR/PhoB-type" evidence="3">
    <location>
        <begin position="126"/>
        <end position="225"/>
    </location>
</feature>
<dbReference type="InterPro" id="IPR001789">
    <property type="entry name" value="Sig_transdc_resp-reg_receiver"/>
</dbReference>
<comment type="caution">
    <text evidence="6">The sequence shown here is derived from an EMBL/GenBank/DDBJ whole genome shotgun (WGS) entry which is preliminary data.</text>
</comment>
<feature type="domain" description="OmpR/PhoB-type" evidence="5">
    <location>
        <begin position="126"/>
        <end position="225"/>
    </location>
</feature>
<evidence type="ECO:0000313" key="7">
    <source>
        <dbReference type="Proteomes" id="UP001597295"/>
    </source>
</evidence>
<dbReference type="PANTHER" id="PTHR48111">
    <property type="entry name" value="REGULATOR OF RPOS"/>
    <property type="match status" value="1"/>
</dbReference>
<protein>
    <submittedName>
        <fullName evidence="6">Response regulator</fullName>
    </submittedName>
</protein>
<keyword evidence="2" id="KW-0597">Phosphoprotein</keyword>
<feature type="modified residue" description="4-aspartylphosphate" evidence="2">
    <location>
        <position position="53"/>
    </location>
</feature>
<dbReference type="PROSITE" id="PS50110">
    <property type="entry name" value="RESPONSE_REGULATORY"/>
    <property type="match status" value="1"/>
</dbReference>
<dbReference type="InterPro" id="IPR036388">
    <property type="entry name" value="WH-like_DNA-bd_sf"/>
</dbReference>
<proteinExistence type="predicted"/>
<dbReference type="InterPro" id="IPR001867">
    <property type="entry name" value="OmpR/PhoB-type_DNA-bd"/>
</dbReference>
<dbReference type="Gene3D" id="6.10.250.690">
    <property type="match status" value="1"/>
</dbReference>
<keyword evidence="1 3" id="KW-0238">DNA-binding</keyword>
<keyword evidence="7" id="KW-1185">Reference proteome</keyword>
<evidence type="ECO:0000259" key="5">
    <source>
        <dbReference type="PROSITE" id="PS51755"/>
    </source>
</evidence>
<dbReference type="Pfam" id="PF00486">
    <property type="entry name" value="Trans_reg_C"/>
    <property type="match status" value="1"/>
</dbReference>
<evidence type="ECO:0000256" key="3">
    <source>
        <dbReference type="PROSITE-ProRule" id="PRU01091"/>
    </source>
</evidence>
<name>A0ABW5DP12_9PROT</name>
<dbReference type="EMBL" id="JBHUIP010000006">
    <property type="protein sequence ID" value="MFD2262853.1"/>
    <property type="molecule type" value="Genomic_DNA"/>
</dbReference>
<evidence type="ECO:0000259" key="4">
    <source>
        <dbReference type="PROSITE" id="PS50110"/>
    </source>
</evidence>
<dbReference type="CDD" id="cd17620">
    <property type="entry name" value="REC_OmpR_KdpE-like"/>
    <property type="match status" value="1"/>
</dbReference>
<dbReference type="Proteomes" id="UP001597295">
    <property type="component" value="Unassembled WGS sequence"/>
</dbReference>
<accession>A0ABW5DP12</accession>
<dbReference type="InterPro" id="IPR011006">
    <property type="entry name" value="CheY-like_superfamily"/>
</dbReference>
<feature type="domain" description="Response regulatory" evidence="4">
    <location>
        <begin position="4"/>
        <end position="117"/>
    </location>
</feature>
<dbReference type="Gene3D" id="3.40.50.2300">
    <property type="match status" value="1"/>
</dbReference>
<organism evidence="6 7">
    <name type="scientific">Lacibacterium aquatile</name>
    <dbReference type="NCBI Taxonomy" id="1168082"/>
    <lineage>
        <taxon>Bacteria</taxon>
        <taxon>Pseudomonadati</taxon>
        <taxon>Pseudomonadota</taxon>
        <taxon>Alphaproteobacteria</taxon>
        <taxon>Rhodospirillales</taxon>
        <taxon>Rhodospirillaceae</taxon>
    </lineage>
</organism>
<dbReference type="Pfam" id="PF00072">
    <property type="entry name" value="Response_reg"/>
    <property type="match status" value="1"/>
</dbReference>
<dbReference type="RefSeq" id="WP_379875822.1">
    <property type="nucleotide sequence ID" value="NZ_JBHUIP010000006.1"/>
</dbReference>
<dbReference type="SMART" id="SM00862">
    <property type="entry name" value="Trans_reg_C"/>
    <property type="match status" value="1"/>
</dbReference>
<sequence>MNHTILVADDEPQIRRFLQAGFEMSGFTVLQAETGRKCLEMASLRRPDLVVLDLGLPDLDGMEVLRDLRGWSQVPVIVLSVRDREDDKVGALSSGADDYVTKPFGMAELIARVKVALKHSVAPTGNPVVEIGNLRIDLLNRRISESGQDISLTPKEYRLLAFLARHPGRVVTHRQILSEVWGAGHGEDLHYLRIFIRKLRAKIEPEPNTPIYLQTELGVGYRLQSGDRLPPPAA</sequence>
<gene>
    <name evidence="6" type="ORF">ACFSM5_08135</name>
</gene>
<evidence type="ECO:0000256" key="1">
    <source>
        <dbReference type="ARBA" id="ARBA00023125"/>
    </source>
</evidence>
<dbReference type="InterPro" id="IPR039420">
    <property type="entry name" value="WalR-like"/>
</dbReference>
<dbReference type="Gene3D" id="1.10.10.10">
    <property type="entry name" value="Winged helix-like DNA-binding domain superfamily/Winged helix DNA-binding domain"/>
    <property type="match status" value="1"/>
</dbReference>
<dbReference type="PROSITE" id="PS51755">
    <property type="entry name" value="OMPR_PHOB"/>
    <property type="match status" value="1"/>
</dbReference>
<dbReference type="CDD" id="cd00383">
    <property type="entry name" value="trans_reg_C"/>
    <property type="match status" value="1"/>
</dbReference>
<reference evidence="7" key="1">
    <citation type="journal article" date="2019" name="Int. J. Syst. Evol. Microbiol.">
        <title>The Global Catalogue of Microorganisms (GCM) 10K type strain sequencing project: providing services to taxonomists for standard genome sequencing and annotation.</title>
        <authorList>
            <consortium name="The Broad Institute Genomics Platform"/>
            <consortium name="The Broad Institute Genome Sequencing Center for Infectious Disease"/>
            <person name="Wu L."/>
            <person name="Ma J."/>
        </authorList>
    </citation>
    <scope>NUCLEOTIDE SEQUENCE [LARGE SCALE GENOMIC DNA]</scope>
    <source>
        <strain evidence="7">CGMCC 1.19062</strain>
    </source>
</reference>
<dbReference type="SMART" id="SM00448">
    <property type="entry name" value="REC"/>
    <property type="match status" value="1"/>
</dbReference>
<evidence type="ECO:0000256" key="2">
    <source>
        <dbReference type="PROSITE-ProRule" id="PRU00169"/>
    </source>
</evidence>
<dbReference type="PANTHER" id="PTHR48111:SF50">
    <property type="entry name" value="KDP OPERON TRANSCRIPTIONAL REGULATORY PROTEIN KDPE"/>
    <property type="match status" value="1"/>
</dbReference>
<dbReference type="SUPFAM" id="SSF52172">
    <property type="entry name" value="CheY-like"/>
    <property type="match status" value="1"/>
</dbReference>